<dbReference type="EMBL" id="BONF01000009">
    <property type="protein sequence ID" value="GIF80459.1"/>
    <property type="molecule type" value="Genomic_DNA"/>
</dbReference>
<comment type="caution">
    <text evidence="1">The sequence shown here is derived from an EMBL/GenBank/DDBJ whole genome shotgun (WGS) entry which is preliminary data.</text>
</comment>
<sequence length="406" mass="45131">MNPRRLLFLGLGHLSNGDVSIAADFARQLPPDRFKVLFVTMAAVAPYVRGLGLDVHPLTSQDPARNRAAFDTLVADFRPDMLVAADCFTLDYSTAWSGLSMSLLRDRYDVALASFDQYDYPAAQYVVDFYGGHRTHFPRLLDSCDLLIRNSPLNRPAPAEPGVIVTPMVCGGTAPMRSPRRSGTPTVFLTNSRWEYVNVVRSPSMGQLMRSMPNIIHSHLAALGRPLRVVHVGPHPWEFPVAPQIEYRQVPTLTPVEFHAQLTAADLYVSANAVSVTLTQAVLAGVPSLVLQNHKILDIRRLIASGSAPAWLAEAAPELVMAYPFRVYPWGWHEFLTPVLSGNPYPDTFRSVGVFERRRVLQAMTELLDDETERDRLRERQAFLLEQLGRLLPPGDALDAAKLSGR</sequence>
<dbReference type="Proteomes" id="UP000601223">
    <property type="component" value="Unassembled WGS sequence"/>
</dbReference>
<keyword evidence="2" id="KW-1185">Reference proteome</keyword>
<dbReference type="RefSeq" id="WP_203743999.1">
    <property type="nucleotide sequence ID" value="NZ_BONF01000009.1"/>
</dbReference>
<evidence type="ECO:0000313" key="1">
    <source>
        <dbReference type="EMBL" id="GIF80459.1"/>
    </source>
</evidence>
<protein>
    <submittedName>
        <fullName evidence="1">Uncharacterized protein</fullName>
    </submittedName>
</protein>
<accession>A0A8J3JD47</accession>
<dbReference type="SUPFAM" id="SSF53756">
    <property type="entry name" value="UDP-Glycosyltransferase/glycogen phosphorylase"/>
    <property type="match status" value="1"/>
</dbReference>
<organism evidence="1 2">
    <name type="scientific">Catellatospora bangladeshensis</name>
    <dbReference type="NCBI Taxonomy" id="310355"/>
    <lineage>
        <taxon>Bacteria</taxon>
        <taxon>Bacillati</taxon>
        <taxon>Actinomycetota</taxon>
        <taxon>Actinomycetes</taxon>
        <taxon>Micromonosporales</taxon>
        <taxon>Micromonosporaceae</taxon>
        <taxon>Catellatospora</taxon>
    </lineage>
</organism>
<evidence type="ECO:0000313" key="2">
    <source>
        <dbReference type="Proteomes" id="UP000601223"/>
    </source>
</evidence>
<dbReference type="InterPro" id="IPR045945">
    <property type="entry name" value="DUF6365"/>
</dbReference>
<dbReference type="AlphaFoldDB" id="A0A8J3JD47"/>
<gene>
    <name evidence="1" type="ORF">Cba03nite_18080</name>
</gene>
<dbReference type="Pfam" id="PF19892">
    <property type="entry name" value="DUF6365"/>
    <property type="match status" value="1"/>
</dbReference>
<reference evidence="1 2" key="1">
    <citation type="submission" date="2021-01" db="EMBL/GenBank/DDBJ databases">
        <title>Whole genome shotgun sequence of Catellatospora bangladeshensis NBRC 107357.</title>
        <authorList>
            <person name="Komaki H."/>
            <person name="Tamura T."/>
        </authorList>
    </citation>
    <scope>NUCLEOTIDE SEQUENCE [LARGE SCALE GENOMIC DNA]</scope>
    <source>
        <strain evidence="1 2">NBRC 107357</strain>
    </source>
</reference>
<name>A0A8J3JD47_9ACTN</name>
<proteinExistence type="predicted"/>